<dbReference type="Gene3D" id="1.10.3210.10">
    <property type="entry name" value="Hypothetical protein af1432"/>
    <property type="match status" value="1"/>
</dbReference>
<dbReference type="Pfam" id="PF07228">
    <property type="entry name" value="SpoIIE"/>
    <property type="match status" value="1"/>
</dbReference>
<reference evidence="4 5" key="1">
    <citation type="submission" date="2023-08" db="EMBL/GenBank/DDBJ databases">
        <title>Pleionea litopenaei sp. nov., isolated from stomach of juvenile Litopenaeus vannamei.</title>
        <authorList>
            <person name="Rho A.M."/>
            <person name="Hwang C.Y."/>
        </authorList>
    </citation>
    <scope>NUCLEOTIDE SEQUENCE [LARGE SCALE GENOMIC DNA]</scope>
    <source>
        <strain evidence="4 5">HL-JVS1</strain>
    </source>
</reference>
<feature type="coiled-coil region" evidence="2">
    <location>
        <begin position="297"/>
        <end position="324"/>
    </location>
</feature>
<gene>
    <name evidence="4" type="ORF">Q9312_06980</name>
</gene>
<dbReference type="KEGG" id="plei:Q9312_06980"/>
<dbReference type="InterPro" id="IPR001932">
    <property type="entry name" value="PPM-type_phosphatase-like_dom"/>
</dbReference>
<dbReference type="GO" id="GO:0016791">
    <property type="term" value="F:phosphatase activity"/>
    <property type="evidence" value="ECO:0007669"/>
    <property type="project" value="TreeGrafter"/>
</dbReference>
<protein>
    <submittedName>
        <fullName evidence="4">HDOD domain-containing protein</fullName>
    </submittedName>
</protein>
<proteinExistence type="predicted"/>
<evidence type="ECO:0000259" key="3">
    <source>
        <dbReference type="PROSITE" id="PS51833"/>
    </source>
</evidence>
<keyword evidence="2" id="KW-0175">Coiled coil</keyword>
<dbReference type="PROSITE" id="PS51833">
    <property type="entry name" value="HDOD"/>
    <property type="match status" value="1"/>
</dbReference>
<dbReference type="SMART" id="SM00331">
    <property type="entry name" value="PP2C_SIG"/>
    <property type="match status" value="1"/>
</dbReference>
<name>A0AA51RVY6_9GAMM</name>
<dbReference type="PANTHER" id="PTHR43156:SF2">
    <property type="entry name" value="STAGE II SPORULATION PROTEIN E"/>
    <property type="match status" value="1"/>
</dbReference>
<evidence type="ECO:0000256" key="2">
    <source>
        <dbReference type="SAM" id="Coils"/>
    </source>
</evidence>
<evidence type="ECO:0000256" key="1">
    <source>
        <dbReference type="ARBA" id="ARBA00022801"/>
    </source>
</evidence>
<dbReference type="InterPro" id="IPR036457">
    <property type="entry name" value="PPM-type-like_dom_sf"/>
</dbReference>
<dbReference type="EMBL" id="CP133548">
    <property type="protein sequence ID" value="WMS88651.1"/>
    <property type="molecule type" value="Genomic_DNA"/>
</dbReference>
<dbReference type="Gene3D" id="3.60.40.10">
    <property type="entry name" value="PPM-type phosphatase domain"/>
    <property type="match status" value="1"/>
</dbReference>
<keyword evidence="5" id="KW-1185">Reference proteome</keyword>
<accession>A0AA51RVY6</accession>
<dbReference type="InterPro" id="IPR052016">
    <property type="entry name" value="Bact_Sigma-Reg"/>
</dbReference>
<keyword evidence="1" id="KW-0378">Hydrolase</keyword>
<dbReference type="RefSeq" id="WP_309203869.1">
    <property type="nucleotide sequence ID" value="NZ_CP133548.1"/>
</dbReference>
<dbReference type="PANTHER" id="PTHR43156">
    <property type="entry name" value="STAGE II SPORULATION PROTEIN E-RELATED"/>
    <property type="match status" value="1"/>
</dbReference>
<organism evidence="4 5">
    <name type="scientific">Pleionea litopenaei</name>
    <dbReference type="NCBI Taxonomy" id="3070815"/>
    <lineage>
        <taxon>Bacteria</taxon>
        <taxon>Pseudomonadati</taxon>
        <taxon>Pseudomonadota</taxon>
        <taxon>Gammaproteobacteria</taxon>
        <taxon>Oceanospirillales</taxon>
        <taxon>Pleioneaceae</taxon>
        <taxon>Pleionea</taxon>
    </lineage>
</organism>
<feature type="domain" description="HDOD" evidence="3">
    <location>
        <begin position="7"/>
        <end position="207"/>
    </location>
</feature>
<dbReference type="Proteomes" id="UP001239782">
    <property type="component" value="Chromosome"/>
</dbReference>
<evidence type="ECO:0000313" key="5">
    <source>
        <dbReference type="Proteomes" id="UP001239782"/>
    </source>
</evidence>
<dbReference type="SUPFAM" id="SSF109604">
    <property type="entry name" value="HD-domain/PDEase-like"/>
    <property type="match status" value="1"/>
</dbReference>
<dbReference type="Pfam" id="PF08668">
    <property type="entry name" value="HDOD"/>
    <property type="match status" value="1"/>
</dbReference>
<evidence type="ECO:0000313" key="4">
    <source>
        <dbReference type="EMBL" id="WMS88651.1"/>
    </source>
</evidence>
<sequence>MLNLEDIPLPSENHMALIKLCTSSDIDVDRFAAAIEANAIISSRLLAMVNSAYYNFSQPIATIHHAVVALGLTTVQNIVLCFAIKDSLQDESQLSIDTYPFWRDALFRAVAAKLWMQTLSSKDVSRDDASTAFTCGLLADIGLLALFLMAPDKQERWLPLIANTPDNRLKLERDIFATDHVAIGTLLLERWHLPANFSQAIAYHHDAKPDAQLSTYLALADWTVALLHSCDKALALKNIYSMQNTIDEDSMDDFFNKLSEQVVSISETLDLGKMSSLDFNQLYQQANIKLAQDNLSYQELTWKLQEALKERDRLALKLDQELEVAREIQKSMQSDTSYRQRVAAINIPAKKLSGDFFDYYDHHNGSITFCLGDVSGKGTHAALVMAKTISLYRCLSKVEPNIQRVVDLMNDEIYETSIRGMFVTFIAGRLDTKTQTLELVNAGHIPALKVGENSIEQIEAHGPPLGVVDGYHFDVYRNDFKQRRLYLYTDGITESRKKDGTELGTKEFIQWIVQSRHLPLHEQLDFLQSRFENDIEEWQDDLTLMMLASCD</sequence>
<dbReference type="InterPro" id="IPR013976">
    <property type="entry name" value="HDOD"/>
</dbReference>
<dbReference type="AlphaFoldDB" id="A0AA51RVY6"/>